<keyword evidence="3" id="KW-0812">Transmembrane</keyword>
<keyword evidence="2" id="KW-1003">Cell membrane</keyword>
<dbReference type="EMBL" id="VSSQ01000109">
    <property type="protein sequence ID" value="MPL77678.1"/>
    <property type="molecule type" value="Genomic_DNA"/>
</dbReference>
<comment type="caution">
    <text evidence="7">The sequence shown here is derived from an EMBL/GenBank/DDBJ whole genome shotgun (WGS) entry which is preliminary data.</text>
</comment>
<proteinExistence type="predicted"/>
<evidence type="ECO:0000256" key="1">
    <source>
        <dbReference type="ARBA" id="ARBA00004651"/>
    </source>
</evidence>
<evidence type="ECO:0000256" key="5">
    <source>
        <dbReference type="ARBA" id="ARBA00023136"/>
    </source>
</evidence>
<gene>
    <name evidence="7" type="ORF">SDC9_23535</name>
</gene>
<name>A0A644UF89_9ZZZZ</name>
<feature type="domain" description="Single Cache" evidence="6">
    <location>
        <begin position="285"/>
        <end position="369"/>
    </location>
</feature>
<dbReference type="Gene3D" id="3.30.450.20">
    <property type="entry name" value="PAS domain"/>
    <property type="match status" value="2"/>
</dbReference>
<dbReference type="Pfam" id="PF17200">
    <property type="entry name" value="sCache_2"/>
    <property type="match status" value="1"/>
</dbReference>
<keyword evidence="4" id="KW-1133">Transmembrane helix</keyword>
<sequence length="553" mass="61316">MTRQLLRNLTFCLLLTLILTSGCVASGQLTPVTDDHSADMQRALDFWIPVLDSQITKMCAVTSAAAESLKGTENDPFAQKQIFLQLRRDIPACSEICLADADNIVAAVTGNPKNQEYIGYPACTEVTEEEFIAAGGCIITPPLTLINGDLGILFSAPVYDKNGIYAGSLRVFVNPAHLFSGPVSELKKEGYTLWSVQPDGVQIYDEDLQELSKNILTDPLYHEPTVYQAMHRVAAEKQGTVSYLFHNVGWTGYGQANAVWNTIDLPDSTEWRVVLSDNVNTAVSSGTTVRHTADDLRNFVEKAYRYARTHTKEEALSAFNDPNGAFVDKELYIFAYDLNGSTLALPYQQAMVGSSRLSGEDIVGVKPVQRFIDRARFGGGYVLYQYPNPENRFASELKLSYVMSVDDDWVLGAGIYPGTPELNYSWEMRDQLITQVREFQYLSTVLSGEELLQMMNDPLSRLQIEGLYPFALDAEGMVLSNAYNPSRIGINHLGYTNSYGMSPIREVISLAASGGGLMYSLVLDPEYKREEYVLIYVEPADDGVCYGSMMVLE</sequence>
<dbReference type="SMART" id="SM01049">
    <property type="entry name" value="Cache_2"/>
    <property type="match status" value="2"/>
</dbReference>
<reference evidence="7" key="1">
    <citation type="submission" date="2019-08" db="EMBL/GenBank/DDBJ databases">
        <authorList>
            <person name="Kucharzyk K."/>
            <person name="Murdoch R.W."/>
            <person name="Higgins S."/>
            <person name="Loffler F."/>
        </authorList>
    </citation>
    <scope>NUCLEOTIDE SEQUENCE</scope>
</reference>
<evidence type="ECO:0000256" key="2">
    <source>
        <dbReference type="ARBA" id="ARBA00022475"/>
    </source>
</evidence>
<dbReference type="PROSITE" id="PS51257">
    <property type="entry name" value="PROKAR_LIPOPROTEIN"/>
    <property type="match status" value="1"/>
</dbReference>
<protein>
    <recommendedName>
        <fullName evidence="6">Single Cache domain-containing protein</fullName>
    </recommendedName>
</protein>
<dbReference type="AlphaFoldDB" id="A0A644UF89"/>
<feature type="domain" description="Single Cache" evidence="6">
    <location>
        <begin position="429"/>
        <end position="505"/>
    </location>
</feature>
<accession>A0A644UF89</accession>
<evidence type="ECO:0000256" key="3">
    <source>
        <dbReference type="ARBA" id="ARBA00022692"/>
    </source>
</evidence>
<evidence type="ECO:0000256" key="4">
    <source>
        <dbReference type="ARBA" id="ARBA00022989"/>
    </source>
</evidence>
<dbReference type="GO" id="GO:0005886">
    <property type="term" value="C:plasma membrane"/>
    <property type="evidence" value="ECO:0007669"/>
    <property type="project" value="UniProtKB-SubCell"/>
</dbReference>
<comment type="subcellular location">
    <subcellularLocation>
        <location evidence="1">Cell membrane</location>
        <topology evidence="1">Multi-pass membrane protein</topology>
    </subcellularLocation>
</comment>
<keyword evidence="5" id="KW-0472">Membrane</keyword>
<evidence type="ECO:0000313" key="7">
    <source>
        <dbReference type="EMBL" id="MPL77678.1"/>
    </source>
</evidence>
<evidence type="ECO:0000259" key="6">
    <source>
        <dbReference type="SMART" id="SM01049"/>
    </source>
</evidence>
<organism evidence="7">
    <name type="scientific">bioreactor metagenome</name>
    <dbReference type="NCBI Taxonomy" id="1076179"/>
    <lineage>
        <taxon>unclassified sequences</taxon>
        <taxon>metagenomes</taxon>
        <taxon>ecological metagenomes</taxon>
    </lineage>
</organism>
<dbReference type="InterPro" id="IPR033480">
    <property type="entry name" value="sCache_2"/>
</dbReference>